<dbReference type="PANTHER" id="PTHR39179">
    <property type="entry name" value="SPORE COAT PROTEIN I"/>
    <property type="match status" value="1"/>
</dbReference>
<gene>
    <name evidence="1" type="ORF">AZI98_04425</name>
</gene>
<dbReference type="STRING" id="33936.AZI98_04425"/>
<evidence type="ECO:0000313" key="2">
    <source>
        <dbReference type="Proteomes" id="UP000076476"/>
    </source>
</evidence>
<name>A0A165YNJ2_9BACI</name>
<keyword evidence="2" id="KW-1185">Reference proteome</keyword>
<dbReference type="Proteomes" id="UP000076476">
    <property type="component" value="Unassembled WGS sequence"/>
</dbReference>
<evidence type="ECO:0000313" key="1">
    <source>
        <dbReference type="EMBL" id="KZN97282.1"/>
    </source>
</evidence>
<dbReference type="InterPro" id="IPR014254">
    <property type="entry name" value="Spore_coat_YutH"/>
</dbReference>
<dbReference type="InterPro" id="IPR047175">
    <property type="entry name" value="CotS-like"/>
</dbReference>
<comment type="caution">
    <text evidence="1">The sequence shown here is derived from an EMBL/GenBank/DDBJ whole genome shotgun (WGS) entry which is preliminary data.</text>
</comment>
<dbReference type="OrthoDB" id="2986702at2"/>
<evidence type="ECO:0008006" key="3">
    <source>
        <dbReference type="Google" id="ProtNLM"/>
    </source>
</evidence>
<dbReference type="SUPFAM" id="SSF56112">
    <property type="entry name" value="Protein kinase-like (PK-like)"/>
    <property type="match status" value="1"/>
</dbReference>
<reference evidence="1 2" key="1">
    <citation type="submission" date="2016-04" db="EMBL/GenBank/DDBJ databases">
        <title>Draft genome sequence of Aeribacillus pallidus 8m3 from petroleum reservoir.</title>
        <authorList>
            <person name="Poltaraus A.B."/>
            <person name="Nazina T.N."/>
            <person name="Tourova T.P."/>
            <person name="Malakho S.M."/>
            <person name="Korshunova A.V."/>
            <person name="Sokolova D.S."/>
        </authorList>
    </citation>
    <scope>NUCLEOTIDE SEQUENCE [LARGE SCALE GENOMIC DNA]</scope>
    <source>
        <strain evidence="1 2">8m3</strain>
    </source>
</reference>
<accession>A0A165YNJ2</accession>
<protein>
    <recommendedName>
        <fullName evidence="3">Spore coat protein YutH</fullName>
    </recommendedName>
</protein>
<dbReference type="RefSeq" id="WP_063387085.1">
    <property type="nucleotide sequence ID" value="NZ_LWBR01000012.1"/>
</dbReference>
<dbReference type="Gene3D" id="3.90.1200.10">
    <property type="match status" value="1"/>
</dbReference>
<dbReference type="PANTHER" id="PTHR39179:SF2">
    <property type="entry name" value="ENDOSPORE COAT-ASSOCIATED PROTEIN YUTH"/>
    <property type="match status" value="1"/>
</dbReference>
<organism evidence="1 2">
    <name type="scientific">Aeribacillus pallidus</name>
    <dbReference type="NCBI Taxonomy" id="33936"/>
    <lineage>
        <taxon>Bacteria</taxon>
        <taxon>Bacillati</taxon>
        <taxon>Bacillota</taxon>
        <taxon>Bacilli</taxon>
        <taxon>Bacillales</taxon>
        <taxon>Bacillaceae</taxon>
        <taxon>Aeribacillus</taxon>
    </lineage>
</organism>
<proteinExistence type="predicted"/>
<dbReference type="GO" id="GO:0042601">
    <property type="term" value="C:endospore-forming forespore"/>
    <property type="evidence" value="ECO:0007669"/>
    <property type="project" value="TreeGrafter"/>
</dbReference>
<dbReference type="InterPro" id="IPR011009">
    <property type="entry name" value="Kinase-like_dom_sf"/>
</dbReference>
<dbReference type="EMBL" id="LWBR01000012">
    <property type="protein sequence ID" value="KZN97282.1"/>
    <property type="molecule type" value="Genomic_DNA"/>
</dbReference>
<dbReference type="AlphaFoldDB" id="A0A165YNJ2"/>
<sequence>MKELLKKHYGIDVLDFFSIGQWQGFKTKRNIGFIAAVSHIDHKELYELYEMSRYLLMTNERKAASFLLTVNGDLTAEHNGTRYAVFQIPQQTKRLNITSLGKELSFFHEVGRRLPFTPVHSNRIGQWRNLWARRIDQMEQFWSIQIASKPHHAFDKLFIESFPYYLGLGENAIQYLADTELDDRPLPVDSGTICHQRFTREIWENAFSLPVDFVFDHGGRDIAECLRYDFLTGRQTIDELFLAEYDRASPLSSFFWRLVFSRLLFPVHYFECVENYYLEEEEERDSLQFQMEKILQTSSQYEQFLSSFSSMIYLRKKQIVLPALTWL</sequence>
<dbReference type="NCBIfam" id="TIGR02905">
    <property type="entry name" value="spore_yutH"/>
    <property type="match status" value="1"/>
</dbReference>